<dbReference type="Proteomes" id="UP000523955">
    <property type="component" value="Unassembled WGS sequence"/>
</dbReference>
<dbReference type="InterPro" id="IPR016181">
    <property type="entry name" value="Acyl_CoA_acyltransferase"/>
</dbReference>
<dbReference type="AlphaFoldDB" id="A0A7X0RJC6"/>
<proteinExistence type="predicted"/>
<accession>A0A7X0RJC6</accession>
<evidence type="ECO:0000313" key="4">
    <source>
        <dbReference type="EMBL" id="MBB6629376.1"/>
    </source>
</evidence>
<comment type="caution">
    <text evidence="4">The sequence shown here is derived from an EMBL/GenBank/DDBJ whole genome shotgun (WGS) entry which is preliminary data.</text>
</comment>
<organism evidence="4 5">
    <name type="scientific">Nocardioides luti</name>
    <dbReference type="NCBI Taxonomy" id="2761101"/>
    <lineage>
        <taxon>Bacteria</taxon>
        <taxon>Bacillati</taxon>
        <taxon>Actinomycetota</taxon>
        <taxon>Actinomycetes</taxon>
        <taxon>Propionibacteriales</taxon>
        <taxon>Nocardioidaceae</taxon>
        <taxon>Nocardioides</taxon>
    </lineage>
</organism>
<feature type="domain" description="N-acetyltransferase" evidence="3">
    <location>
        <begin position="120"/>
        <end position="256"/>
    </location>
</feature>
<evidence type="ECO:0000256" key="1">
    <source>
        <dbReference type="ARBA" id="ARBA00022679"/>
    </source>
</evidence>
<dbReference type="EMBL" id="JACKXE010000001">
    <property type="protein sequence ID" value="MBB6629376.1"/>
    <property type="molecule type" value="Genomic_DNA"/>
</dbReference>
<dbReference type="CDD" id="cd04301">
    <property type="entry name" value="NAT_SF"/>
    <property type="match status" value="1"/>
</dbReference>
<dbReference type="PANTHER" id="PTHR43877">
    <property type="entry name" value="AMINOALKYLPHOSPHONATE N-ACETYLTRANSFERASE-RELATED-RELATED"/>
    <property type="match status" value="1"/>
</dbReference>
<dbReference type="SUPFAM" id="SSF55729">
    <property type="entry name" value="Acyl-CoA N-acyltransferases (Nat)"/>
    <property type="match status" value="1"/>
</dbReference>
<dbReference type="InterPro" id="IPR050832">
    <property type="entry name" value="Bact_Acetyltransf"/>
</dbReference>
<evidence type="ECO:0000313" key="5">
    <source>
        <dbReference type="Proteomes" id="UP000523955"/>
    </source>
</evidence>
<dbReference type="Gene3D" id="3.40.630.30">
    <property type="match status" value="1"/>
</dbReference>
<name>A0A7X0RJC6_9ACTN</name>
<keyword evidence="1 4" id="KW-0808">Transferase</keyword>
<dbReference type="PROSITE" id="PS51186">
    <property type="entry name" value="GNAT"/>
    <property type="match status" value="1"/>
</dbReference>
<sequence>MRLADIETYYDTVPRAAATVEEVGPFTLFVADPATGWQFYARPRLGGTADLTDDDVRRVLDQQRERGLPPALEWVDEVTPSLLPAVRVVLAESGQEDRLELCPLLALPPGTALTTGPGRTRVLTADDPDLPATVSAVSAGFGERDELRPHDVGRRPELIRAGLLAVVAAYDASGRVVGGGATAPRGTTTELTGIGVVPSARRRGLGSAVTTTLVDAARATGVDLAFLSAGSDAAARVYERLGFERVGTACILATGS</sequence>
<dbReference type="RefSeq" id="WP_185254339.1">
    <property type="nucleotide sequence ID" value="NZ_JACKXE010000001.1"/>
</dbReference>
<protein>
    <submittedName>
        <fullName evidence="4">GNAT family N-acetyltransferase</fullName>
    </submittedName>
</protein>
<dbReference type="GO" id="GO:0016747">
    <property type="term" value="F:acyltransferase activity, transferring groups other than amino-acyl groups"/>
    <property type="evidence" value="ECO:0007669"/>
    <property type="project" value="InterPro"/>
</dbReference>
<evidence type="ECO:0000256" key="2">
    <source>
        <dbReference type="ARBA" id="ARBA00023315"/>
    </source>
</evidence>
<reference evidence="4 5" key="1">
    <citation type="submission" date="2020-08" db="EMBL/GenBank/DDBJ databases">
        <authorList>
            <person name="Seo M.-J."/>
        </authorList>
    </citation>
    <scope>NUCLEOTIDE SEQUENCE [LARGE SCALE GENOMIC DNA]</scope>
    <source>
        <strain evidence="4 5">KIGAM211</strain>
    </source>
</reference>
<dbReference type="PANTHER" id="PTHR43877:SF2">
    <property type="entry name" value="AMINOALKYLPHOSPHONATE N-ACETYLTRANSFERASE-RELATED"/>
    <property type="match status" value="1"/>
</dbReference>
<keyword evidence="2" id="KW-0012">Acyltransferase</keyword>
<evidence type="ECO:0000259" key="3">
    <source>
        <dbReference type="PROSITE" id="PS51186"/>
    </source>
</evidence>
<dbReference type="Pfam" id="PF00583">
    <property type="entry name" value="Acetyltransf_1"/>
    <property type="match status" value="1"/>
</dbReference>
<keyword evidence="5" id="KW-1185">Reference proteome</keyword>
<dbReference type="InterPro" id="IPR000182">
    <property type="entry name" value="GNAT_dom"/>
</dbReference>
<gene>
    <name evidence="4" type="ORF">H5V45_18765</name>
</gene>